<accession>A0A164Y1U4</accession>
<name>A0A164Y1U4_9SYNE</name>
<evidence type="ECO:0000313" key="1">
    <source>
        <dbReference type="EMBL" id="SAY38487.1"/>
    </source>
</evidence>
<evidence type="ECO:0000313" key="2">
    <source>
        <dbReference type="Proteomes" id="UP000182631"/>
    </source>
</evidence>
<sequence length="38" mass="4348">MREGLTGTGNRVQVGKWRLFLVPSSRIRIVHDQIPNIC</sequence>
<dbReference type="EMBL" id="FITM01000042">
    <property type="protein sequence ID" value="SAY38487.1"/>
    <property type="molecule type" value="Genomic_DNA"/>
</dbReference>
<dbReference type="AlphaFoldDB" id="A0A164Y1U4"/>
<dbReference type="Proteomes" id="UP000182631">
    <property type="component" value="Unassembled WGS sequence"/>
</dbReference>
<gene>
    <name evidence="1" type="ORF">FLM9_372</name>
</gene>
<proteinExistence type="predicted"/>
<protein>
    <submittedName>
        <fullName evidence="1">Uncharacterized protein</fullName>
    </submittedName>
</protein>
<keyword evidence="2" id="KW-1185">Reference proteome</keyword>
<reference evidence="2" key="1">
    <citation type="submission" date="2016-02" db="EMBL/GenBank/DDBJ databases">
        <authorList>
            <person name="liu f."/>
        </authorList>
    </citation>
    <scope>NUCLEOTIDE SEQUENCE [LARGE SCALE GENOMIC DNA]</scope>
</reference>
<organism evidence="1 2">
    <name type="scientific">Candidatus Synechococcus spongiarum</name>
    <dbReference type="NCBI Taxonomy" id="431041"/>
    <lineage>
        <taxon>Bacteria</taxon>
        <taxon>Bacillati</taxon>
        <taxon>Cyanobacteriota</taxon>
        <taxon>Cyanophyceae</taxon>
        <taxon>Synechococcales</taxon>
        <taxon>Synechococcaceae</taxon>
        <taxon>Synechococcus</taxon>
    </lineage>
</organism>